<accession>A0ABQ1ILA2</accession>
<dbReference type="InterPro" id="IPR000182">
    <property type="entry name" value="GNAT_dom"/>
</dbReference>
<protein>
    <submittedName>
        <fullName evidence="2">N-acetyltransferase</fullName>
    </submittedName>
</protein>
<dbReference type="Gene3D" id="3.40.630.30">
    <property type="match status" value="1"/>
</dbReference>
<gene>
    <name evidence="2" type="ORF">GCM10011505_28520</name>
</gene>
<dbReference type="Proteomes" id="UP000603352">
    <property type="component" value="Unassembled WGS sequence"/>
</dbReference>
<feature type="domain" description="N-acetyltransferase" evidence="1">
    <location>
        <begin position="10"/>
        <end position="160"/>
    </location>
</feature>
<organism evidence="2 3">
    <name type="scientific">Tistrella bauzanensis</name>
    <dbReference type="NCBI Taxonomy" id="657419"/>
    <lineage>
        <taxon>Bacteria</taxon>
        <taxon>Pseudomonadati</taxon>
        <taxon>Pseudomonadota</taxon>
        <taxon>Alphaproteobacteria</taxon>
        <taxon>Geminicoccales</taxon>
        <taxon>Geminicoccaceae</taxon>
        <taxon>Tistrella</taxon>
    </lineage>
</organism>
<dbReference type="SUPFAM" id="SSF55729">
    <property type="entry name" value="Acyl-CoA N-acyltransferases (Nat)"/>
    <property type="match status" value="1"/>
</dbReference>
<reference evidence="3" key="1">
    <citation type="journal article" date="2019" name="Int. J. Syst. Evol. Microbiol.">
        <title>The Global Catalogue of Microorganisms (GCM) 10K type strain sequencing project: providing services to taxonomists for standard genome sequencing and annotation.</title>
        <authorList>
            <consortium name="The Broad Institute Genomics Platform"/>
            <consortium name="The Broad Institute Genome Sequencing Center for Infectious Disease"/>
            <person name="Wu L."/>
            <person name="Ma J."/>
        </authorList>
    </citation>
    <scope>NUCLEOTIDE SEQUENCE [LARGE SCALE GENOMIC DNA]</scope>
    <source>
        <strain evidence="3">CGMCC 1.10188</strain>
    </source>
</reference>
<proteinExistence type="predicted"/>
<keyword evidence="3" id="KW-1185">Reference proteome</keyword>
<sequence length="181" mass="18997">MSAARGMSDIRLRTATDADTTDIAAVVTAAFGRPDEADLVSRLQADGDVVLSLLAEDADGRIVGHALFGRLELATGIVADDGPVRSVFLAPVSVLPDRQHAGIGSMLIRFGLSRMRSSGREAVFVLGDPAYYARFGFDAERAAAFDCQWSGPHLMALELVAGVLGNGTGTLRYPAAFGGSR</sequence>
<evidence type="ECO:0000313" key="3">
    <source>
        <dbReference type="Proteomes" id="UP000603352"/>
    </source>
</evidence>
<comment type="caution">
    <text evidence="2">The sequence shown here is derived from an EMBL/GenBank/DDBJ whole genome shotgun (WGS) entry which is preliminary data.</text>
</comment>
<dbReference type="Pfam" id="PF13527">
    <property type="entry name" value="Acetyltransf_9"/>
    <property type="match status" value="1"/>
</dbReference>
<name>A0ABQ1ILA2_9PROT</name>
<dbReference type="EMBL" id="BMDZ01000033">
    <property type="protein sequence ID" value="GGB45578.1"/>
    <property type="molecule type" value="Genomic_DNA"/>
</dbReference>
<evidence type="ECO:0000313" key="2">
    <source>
        <dbReference type="EMBL" id="GGB45578.1"/>
    </source>
</evidence>
<dbReference type="PROSITE" id="PS51186">
    <property type="entry name" value="GNAT"/>
    <property type="match status" value="1"/>
</dbReference>
<dbReference type="InterPro" id="IPR016181">
    <property type="entry name" value="Acyl_CoA_acyltransferase"/>
</dbReference>
<dbReference type="CDD" id="cd04301">
    <property type="entry name" value="NAT_SF"/>
    <property type="match status" value="1"/>
</dbReference>
<evidence type="ECO:0000259" key="1">
    <source>
        <dbReference type="PROSITE" id="PS51186"/>
    </source>
</evidence>